<dbReference type="PANTHER" id="PTHR33053:SF24">
    <property type="entry name" value="TRANSPOSASE DOMAIN-CONTAINING PROTEIN"/>
    <property type="match status" value="1"/>
</dbReference>
<feature type="region of interest" description="Disordered" evidence="1">
    <location>
        <begin position="591"/>
        <end position="610"/>
    </location>
</feature>
<feature type="region of interest" description="Disordered" evidence="1">
    <location>
        <begin position="554"/>
        <end position="578"/>
    </location>
</feature>
<dbReference type="EMBL" id="QBIY01012936">
    <property type="protein sequence ID" value="RXN13880.1"/>
    <property type="molecule type" value="Genomic_DNA"/>
</dbReference>
<dbReference type="AlphaFoldDB" id="A0A498M023"/>
<dbReference type="InterPro" id="IPR003597">
    <property type="entry name" value="Ig_C1-set"/>
</dbReference>
<dbReference type="SMART" id="SM00407">
    <property type="entry name" value="IGc1"/>
    <property type="match status" value="2"/>
</dbReference>
<accession>A0A498M023</accession>
<evidence type="ECO:0000256" key="1">
    <source>
        <dbReference type="SAM" id="MobiDB-lite"/>
    </source>
</evidence>
<dbReference type="InterPro" id="IPR007110">
    <property type="entry name" value="Ig-like_dom"/>
</dbReference>
<dbReference type="SUPFAM" id="SSF48726">
    <property type="entry name" value="Immunoglobulin"/>
    <property type="match status" value="2"/>
</dbReference>
<feature type="domain" description="Ig-like" evidence="2">
    <location>
        <begin position="750"/>
        <end position="818"/>
    </location>
</feature>
<dbReference type="STRING" id="84645.A0A498M023"/>
<protein>
    <submittedName>
        <fullName evidence="3">Transposase domain-containing protein</fullName>
    </submittedName>
</protein>
<dbReference type="Pfam" id="PF07654">
    <property type="entry name" value="C1-set"/>
    <property type="match status" value="2"/>
</dbReference>
<dbReference type="PROSITE" id="PS50835">
    <property type="entry name" value="IG_LIKE"/>
    <property type="match status" value="2"/>
</dbReference>
<proteinExistence type="predicted"/>
<dbReference type="FunFam" id="2.60.40.10:FF:001918">
    <property type="entry name" value="Immunoglobulin light 1 constant 3"/>
    <property type="match status" value="1"/>
</dbReference>
<dbReference type="Gene3D" id="2.60.40.10">
    <property type="entry name" value="Immunoglobulins"/>
    <property type="match status" value="2"/>
</dbReference>
<feature type="domain" description="Ig-like" evidence="2">
    <location>
        <begin position="884"/>
        <end position="974"/>
    </location>
</feature>
<dbReference type="InterPro" id="IPR013783">
    <property type="entry name" value="Ig-like_fold"/>
</dbReference>
<sequence>MLNVVEQHLNEDLQEQYDSESQQNTIINMQDQVLWYEIDRLNDSMDVTSESNSELALSLEKNLSEWAMKFNISMTSLTHLLKILKEHDIDVPADGRTLLKTPRSGSLRITEKSGGKYTYFGLKEGLTHTLSEQDTSKYDHFEISLNIDGLPIFKSKNLTMWPLQCAVINIDEVKNSPFVVALYSGAKKPDDLEFLRDFMEELQELMETGFKGKRIVLKNIICDAPARALIKGIVQFNGRYGCDFCDVKGVHESKMLFLYKGNLRTNESFRQKTNPEHHKTDSILLNLDIDMIRQFPIDPMHCVDLGVTKRMLMLWKEGPLAHRLSAVHLSIITYFHQAVRQHIPPEFNRKPRGLDELKHWKATEFRTFLLYTGPVILKYVLDKEKYIHFLSLSIGMRILYSENLMEHRDYADELLTYFVEKGDYDQANQYISDYTTGVSAAEDSITYSMTDPAVVELPEKRKRKNKLCDESYINSETSSCEDTLQRSGKKDEDDPKPTSSDVSEFHDLQQHHMTYKEIPVQTRTPDDVHLKKSRNAMKRVGLKTKNVQLAKTPRYHGDCLDDNNESPDDSYLNSSQPNPVFLDTLQGNVAMHEDDHPKSSASSGKEPKETKCKVTMDKLFDLNTKILQQIQMLEQRQAVIMNDLAKVKSVLMKRAEEDAHEELFKQQQCSSFETFEAFCQRLEEDKNYRELYVHYLIHTHGSSNIGEMVRQALKSIASDNVLCLYNRTGKDGKKVLPPVLLTCLKSVTRPKVSILPPSSAEISSKKTATLVCVANKGFPSDWSLSWKVDGSSRSQESSAGLLEKDGLYSWSSSLTLSEQEWMESVSVHYLIHTHGSSNIGEMVRQALKSIASDNVLCLYNRTGKDGKKVLPPVLLTCLKSVTRPKVSILPPSSAEISSKKTATLVCVANKGFPSDWSLSWKVDGSSRSQESSAGLLEKDGLYSWSSSLTLSEQEWMESVSVSCEATRSGQPALTGHVTRHQCSE</sequence>
<name>A0A498M023_LABRO</name>
<evidence type="ECO:0000259" key="2">
    <source>
        <dbReference type="PROSITE" id="PS50835"/>
    </source>
</evidence>
<reference evidence="3 4" key="1">
    <citation type="submission" date="2018-03" db="EMBL/GenBank/DDBJ databases">
        <title>Draft genome sequence of Rohu Carp (Labeo rohita).</title>
        <authorList>
            <person name="Das P."/>
            <person name="Kushwaha B."/>
            <person name="Joshi C.G."/>
            <person name="Kumar D."/>
            <person name="Nagpure N.S."/>
            <person name="Sahoo L."/>
            <person name="Das S.P."/>
            <person name="Bit A."/>
            <person name="Patnaik S."/>
            <person name="Meher P.K."/>
            <person name="Jayasankar P."/>
            <person name="Koringa P.G."/>
            <person name="Patel N.V."/>
            <person name="Hinsu A.T."/>
            <person name="Kumar R."/>
            <person name="Pandey M."/>
            <person name="Agarwal S."/>
            <person name="Srivastava S."/>
            <person name="Singh M."/>
            <person name="Iquebal M.A."/>
            <person name="Jaiswal S."/>
            <person name="Angadi U.B."/>
            <person name="Kumar N."/>
            <person name="Raza M."/>
            <person name="Shah T.M."/>
            <person name="Rai A."/>
            <person name="Jena J.K."/>
        </authorList>
    </citation>
    <scope>NUCLEOTIDE SEQUENCE [LARGE SCALE GENOMIC DNA]</scope>
    <source>
        <strain evidence="3">DASCIFA01</strain>
        <tissue evidence="3">Testis</tissue>
    </source>
</reference>
<feature type="region of interest" description="Disordered" evidence="1">
    <location>
        <begin position="478"/>
        <end position="503"/>
    </location>
</feature>
<dbReference type="PANTHER" id="PTHR33053">
    <property type="entry name" value="PROTEIN, PUTATIVE-RELATED"/>
    <property type="match status" value="1"/>
</dbReference>
<comment type="caution">
    <text evidence="3">The sequence shown here is derived from an EMBL/GenBank/DDBJ whole genome shotgun (WGS) entry which is preliminary data.</text>
</comment>
<organism evidence="3 4">
    <name type="scientific">Labeo rohita</name>
    <name type="common">Indian major carp</name>
    <name type="synonym">Cyprinus rohita</name>
    <dbReference type="NCBI Taxonomy" id="84645"/>
    <lineage>
        <taxon>Eukaryota</taxon>
        <taxon>Metazoa</taxon>
        <taxon>Chordata</taxon>
        <taxon>Craniata</taxon>
        <taxon>Vertebrata</taxon>
        <taxon>Euteleostomi</taxon>
        <taxon>Actinopterygii</taxon>
        <taxon>Neopterygii</taxon>
        <taxon>Teleostei</taxon>
        <taxon>Ostariophysi</taxon>
        <taxon>Cypriniformes</taxon>
        <taxon>Cyprinidae</taxon>
        <taxon>Labeoninae</taxon>
        <taxon>Labeonini</taxon>
        <taxon>Labeo</taxon>
    </lineage>
</organism>
<dbReference type="Proteomes" id="UP000290572">
    <property type="component" value="Unassembled WGS sequence"/>
</dbReference>
<gene>
    <name evidence="3" type="ORF">ROHU_009377</name>
</gene>
<keyword evidence="4" id="KW-1185">Reference proteome</keyword>
<dbReference type="InterPro" id="IPR036179">
    <property type="entry name" value="Ig-like_dom_sf"/>
</dbReference>
<evidence type="ECO:0000313" key="4">
    <source>
        <dbReference type="Proteomes" id="UP000290572"/>
    </source>
</evidence>
<evidence type="ECO:0000313" key="3">
    <source>
        <dbReference type="EMBL" id="RXN13880.1"/>
    </source>
</evidence>